<evidence type="ECO:0000256" key="8">
    <source>
        <dbReference type="ARBA" id="ARBA00023136"/>
    </source>
</evidence>
<feature type="transmembrane region" description="Helical" evidence="10">
    <location>
        <begin position="40"/>
        <end position="57"/>
    </location>
</feature>
<dbReference type="AlphaFoldDB" id="A0A1W1E5B9"/>
<evidence type="ECO:0000313" key="12">
    <source>
        <dbReference type="EMBL" id="SFV89061.1"/>
    </source>
</evidence>
<gene>
    <name evidence="12" type="ORF">MNB_SUP05-SYMBIONT-5-26</name>
</gene>
<comment type="subcellular location">
    <subcellularLocation>
        <location evidence="1">Cell inner membrane</location>
    </subcellularLocation>
</comment>
<dbReference type="GO" id="GO:0005886">
    <property type="term" value="C:plasma membrane"/>
    <property type="evidence" value="ECO:0007669"/>
    <property type="project" value="UniProtKB-SubCell"/>
</dbReference>
<dbReference type="Gene3D" id="2.30.30.830">
    <property type="match status" value="1"/>
</dbReference>
<feature type="compositionally biased region" description="Basic residues" evidence="9">
    <location>
        <begin position="184"/>
        <end position="206"/>
    </location>
</feature>
<accession>A0A1W1E5B9</accession>
<keyword evidence="2" id="KW-0813">Transport</keyword>
<evidence type="ECO:0000256" key="1">
    <source>
        <dbReference type="ARBA" id="ARBA00004533"/>
    </source>
</evidence>
<keyword evidence="5 10" id="KW-0812">Transmembrane</keyword>
<evidence type="ECO:0000256" key="5">
    <source>
        <dbReference type="ARBA" id="ARBA00022692"/>
    </source>
</evidence>
<name>A0A1W1E5B9_9ZZZZ</name>
<reference evidence="12" key="1">
    <citation type="submission" date="2016-10" db="EMBL/GenBank/DDBJ databases">
        <authorList>
            <person name="de Groot N.N."/>
        </authorList>
    </citation>
    <scope>NUCLEOTIDE SEQUENCE</scope>
</reference>
<evidence type="ECO:0000256" key="4">
    <source>
        <dbReference type="ARBA" id="ARBA00022519"/>
    </source>
</evidence>
<keyword evidence="8 10" id="KW-0472">Membrane</keyword>
<dbReference type="SUPFAM" id="SSF50156">
    <property type="entry name" value="PDZ domain-like"/>
    <property type="match status" value="1"/>
</dbReference>
<evidence type="ECO:0000256" key="9">
    <source>
        <dbReference type="SAM" id="MobiDB-lite"/>
    </source>
</evidence>
<evidence type="ECO:0000256" key="6">
    <source>
        <dbReference type="ARBA" id="ARBA00022927"/>
    </source>
</evidence>
<feature type="region of interest" description="Disordered" evidence="9">
    <location>
        <begin position="178"/>
        <end position="224"/>
    </location>
</feature>
<organism evidence="12">
    <name type="scientific">hydrothermal vent metagenome</name>
    <dbReference type="NCBI Taxonomy" id="652676"/>
    <lineage>
        <taxon>unclassified sequences</taxon>
        <taxon>metagenomes</taxon>
        <taxon>ecological metagenomes</taxon>
    </lineage>
</organism>
<evidence type="ECO:0000256" key="10">
    <source>
        <dbReference type="SAM" id="Phobius"/>
    </source>
</evidence>
<proteinExistence type="predicted"/>
<dbReference type="InterPro" id="IPR024961">
    <property type="entry name" value="T2SS_GspC_N"/>
</dbReference>
<evidence type="ECO:0000256" key="7">
    <source>
        <dbReference type="ARBA" id="ARBA00022989"/>
    </source>
</evidence>
<keyword evidence="6" id="KW-0653">Protein transport</keyword>
<dbReference type="InterPro" id="IPR036034">
    <property type="entry name" value="PDZ_sf"/>
</dbReference>
<evidence type="ECO:0000259" key="11">
    <source>
        <dbReference type="Pfam" id="PF11356"/>
    </source>
</evidence>
<dbReference type="EMBL" id="FPHZ01000198">
    <property type="protein sequence ID" value="SFV89061.1"/>
    <property type="molecule type" value="Genomic_DNA"/>
</dbReference>
<dbReference type="GO" id="GO:0015031">
    <property type="term" value="P:protein transport"/>
    <property type="evidence" value="ECO:0007669"/>
    <property type="project" value="UniProtKB-KW"/>
</dbReference>
<protein>
    <submittedName>
        <fullName evidence="12">General secretion pathway protein C</fullName>
    </submittedName>
</protein>
<evidence type="ECO:0000256" key="3">
    <source>
        <dbReference type="ARBA" id="ARBA00022475"/>
    </source>
</evidence>
<feature type="domain" description="Type II secretion system protein GspC N-terminal" evidence="11">
    <location>
        <begin position="65"/>
        <end position="171"/>
    </location>
</feature>
<evidence type="ECO:0000256" key="2">
    <source>
        <dbReference type="ARBA" id="ARBA00022448"/>
    </source>
</evidence>
<keyword evidence="7 10" id="KW-1133">Transmembrane helix</keyword>
<keyword evidence="4" id="KW-0997">Cell inner membrane</keyword>
<sequence length="332" mass="37666">MHGIFLETFAVPAFKLKGKIVGHNQYLYSMRDYQKINNKVALLVAAVLFVLAGFQALELGQRIWQGEAEIRPFAHQTVNRQNNTPRLNFPKHLFGRVNSPVKKHKRIKKTRLNLTLVGVLNQKKHALAIIKRNNKEKIYKVNDKINSSAHIKAIYAKYVIIDHAGSDEKLSIKQKVNFGQANKGNKKSNNKSNNKYKQRISKKRGQQNKQANQKAVKKQPPPGGIIIIKPADKLKLQKILSSPKDMLSAISIQPNYKNGELHGFAVRPGKEKTLFKKIGFQSGDVVLTINGITLDGWLKLVPARKEMSKQNFDLTIERKNQQHFLSINLGFL</sequence>
<dbReference type="Pfam" id="PF11356">
    <property type="entry name" value="T2SSC"/>
    <property type="match status" value="1"/>
</dbReference>
<keyword evidence="3" id="KW-1003">Cell membrane</keyword>
<dbReference type="Gene3D" id="2.30.42.10">
    <property type="match status" value="1"/>
</dbReference>